<dbReference type="InterPro" id="IPR042095">
    <property type="entry name" value="SUMF_sf"/>
</dbReference>
<gene>
    <name evidence="1" type="ORF">GA0070216_12131</name>
</gene>
<proteinExistence type="predicted"/>
<dbReference type="STRING" id="121616.GA0070216_12131"/>
<organism evidence="1 2">
    <name type="scientific">Micromonospora matsumotoense</name>
    <dbReference type="NCBI Taxonomy" id="121616"/>
    <lineage>
        <taxon>Bacteria</taxon>
        <taxon>Bacillati</taxon>
        <taxon>Actinomycetota</taxon>
        <taxon>Actinomycetes</taxon>
        <taxon>Micromonosporales</taxon>
        <taxon>Micromonosporaceae</taxon>
        <taxon>Micromonospora</taxon>
    </lineage>
</organism>
<evidence type="ECO:0000313" key="2">
    <source>
        <dbReference type="Proteomes" id="UP000198797"/>
    </source>
</evidence>
<evidence type="ECO:0000313" key="1">
    <source>
        <dbReference type="EMBL" id="SCF47067.1"/>
    </source>
</evidence>
<accession>A0A1C5APC6</accession>
<dbReference type="Proteomes" id="UP000198797">
    <property type="component" value="Unassembled WGS sequence"/>
</dbReference>
<dbReference type="AlphaFoldDB" id="A0A1C5APC6"/>
<dbReference type="EMBL" id="FMCU01000021">
    <property type="protein sequence ID" value="SCF47067.1"/>
    <property type="molecule type" value="Genomic_DNA"/>
</dbReference>
<protein>
    <submittedName>
        <fullName evidence="1">Uncharacterized protein</fullName>
    </submittedName>
</protein>
<reference evidence="2" key="1">
    <citation type="submission" date="2016-06" db="EMBL/GenBank/DDBJ databases">
        <authorList>
            <person name="Varghese N."/>
            <person name="Submissions Spin"/>
        </authorList>
    </citation>
    <scope>NUCLEOTIDE SEQUENCE [LARGE SCALE GENOMIC DNA]</scope>
    <source>
        <strain evidence="2">DSM 44100</strain>
    </source>
</reference>
<keyword evidence="2" id="KW-1185">Reference proteome</keyword>
<dbReference type="InterPro" id="IPR016187">
    <property type="entry name" value="CTDL_fold"/>
</dbReference>
<name>A0A1C5APC6_9ACTN</name>
<sequence length="316" mass="33782">MPYADLRVDQWNDLSEEAAGRLAREIAARHDLSVVALRDSGYAGRPHRTALFDRGGLRFALVPGGRPTLGYDAARFRPGASQAASYADSAEEYGLPPLTEHVDAMTSPVRDVDLPAMLVAVAAFDPGEMPVPPDDPRVGELVASIGHRGDGASTVRSADGLTVTLDRTGRVIRAVVVEEVDHHEAMAALADLGLRTATPDEWEWACGAGATTLFRWGDDSPDDGYPVEHSTGAHRTPNRWGLAIGQDSYRYEVTTEPTVVCGGDGGVATCGGSGFFLGWLTLATAYRDGDFGRWLASDDGYADETLTRPVISLGRR</sequence>
<dbReference type="SUPFAM" id="SSF56436">
    <property type="entry name" value="C-type lectin-like"/>
    <property type="match status" value="1"/>
</dbReference>
<dbReference type="RefSeq" id="WP_091252513.1">
    <property type="nucleotide sequence ID" value="NZ_FMCU01000021.1"/>
</dbReference>
<dbReference type="Gene3D" id="3.90.1580.10">
    <property type="entry name" value="paralog of FGE (formylglycine-generating enzyme)"/>
    <property type="match status" value="1"/>
</dbReference>
<dbReference type="OrthoDB" id="4050476at2"/>